<proteinExistence type="predicted"/>
<evidence type="ECO:0000313" key="1">
    <source>
        <dbReference type="EMBL" id="KAI4363875.1"/>
    </source>
</evidence>
<name>A0ACB9QEM7_9MYRT</name>
<dbReference type="EMBL" id="CM042885">
    <property type="protein sequence ID" value="KAI4363875.1"/>
    <property type="molecule type" value="Genomic_DNA"/>
</dbReference>
<protein>
    <submittedName>
        <fullName evidence="1">Uncharacterized protein</fullName>
    </submittedName>
</protein>
<organism evidence="1 2">
    <name type="scientific">Melastoma candidum</name>
    <dbReference type="NCBI Taxonomy" id="119954"/>
    <lineage>
        <taxon>Eukaryota</taxon>
        <taxon>Viridiplantae</taxon>
        <taxon>Streptophyta</taxon>
        <taxon>Embryophyta</taxon>
        <taxon>Tracheophyta</taxon>
        <taxon>Spermatophyta</taxon>
        <taxon>Magnoliopsida</taxon>
        <taxon>eudicotyledons</taxon>
        <taxon>Gunneridae</taxon>
        <taxon>Pentapetalae</taxon>
        <taxon>rosids</taxon>
        <taxon>malvids</taxon>
        <taxon>Myrtales</taxon>
        <taxon>Melastomataceae</taxon>
        <taxon>Melastomatoideae</taxon>
        <taxon>Melastomateae</taxon>
        <taxon>Melastoma</taxon>
    </lineage>
</organism>
<evidence type="ECO:0000313" key="2">
    <source>
        <dbReference type="Proteomes" id="UP001057402"/>
    </source>
</evidence>
<comment type="caution">
    <text evidence="1">The sequence shown here is derived from an EMBL/GenBank/DDBJ whole genome shotgun (WGS) entry which is preliminary data.</text>
</comment>
<sequence>MILLREAGNSAYACGFYCEANCDGPSYLFSVLIIPSHGPVSPAVDAYLKPNVVWSANRNNLVTANAVLELTAEGDLVLKDFDGKTTVWSAGMSGQHVSGINMTDVGNLVLFDKNDRIVWQSFDHPTDTLLTGQKLMLGKRLVASVYSTNWTVQSLISLSLTSQGLFGLAGSKRPLLYYSHSSHLSDTSFVTMINGCLFMFFNHSTLGEVQRVLDSNPYAVSAQYIRLDYDGHIRAFGYDDYGQFMFMGDMLSLEECHYPLVCGPYGICSKGQCSCPPPRDGVAYFNPINSKQRELGCLPKVISTCEDSQNQTFLHLRDVTYFNFVVDHAGIDASGCIDACAKNCSCKAAIFRPSLNNSAGNCFLPSEVLSLISMDLASYGEHDYSIYLKVLKPPNNEDDGTKGSPGVKGKKSFWQKVNRLSVGVAILFLFFSSVVLFLVWRKTHSNNETGDEFMEEMVGMPTRFTYAELKSITDDFHQKLGEGGSGAVFMGTLRDGTKVAVKRLDGSRHMEKSFHNEVGTIGSIHHINLTDYRNRPSMSTVIKVMDGVIEVEEDLMYDFAHPIFTRSEVPATVLSPSILSGPR</sequence>
<reference evidence="2" key="1">
    <citation type="journal article" date="2023" name="Front. Plant Sci.">
        <title>Chromosomal-level genome assembly of Melastoma candidum provides insights into trichome evolution.</title>
        <authorList>
            <person name="Zhong Y."/>
            <person name="Wu W."/>
            <person name="Sun C."/>
            <person name="Zou P."/>
            <person name="Liu Y."/>
            <person name="Dai S."/>
            <person name="Zhou R."/>
        </authorList>
    </citation>
    <scope>NUCLEOTIDE SEQUENCE [LARGE SCALE GENOMIC DNA]</scope>
</reference>
<keyword evidence="2" id="KW-1185">Reference proteome</keyword>
<accession>A0ACB9QEM7</accession>
<dbReference type="Proteomes" id="UP001057402">
    <property type="component" value="Chromosome 6"/>
</dbReference>
<gene>
    <name evidence="1" type="ORF">MLD38_020040</name>
</gene>